<evidence type="ECO:0008006" key="3">
    <source>
        <dbReference type="Google" id="ProtNLM"/>
    </source>
</evidence>
<reference evidence="2" key="1">
    <citation type="submission" date="2018-06" db="EMBL/GenBank/DDBJ databases">
        <authorList>
            <person name="Zhirakovskaya E."/>
        </authorList>
    </citation>
    <scope>NUCLEOTIDE SEQUENCE</scope>
</reference>
<keyword evidence="1" id="KW-0812">Transmembrane</keyword>
<feature type="transmembrane region" description="Helical" evidence="1">
    <location>
        <begin position="316"/>
        <end position="333"/>
    </location>
</feature>
<dbReference type="EMBL" id="UOGG01000133">
    <property type="protein sequence ID" value="VAX30890.1"/>
    <property type="molecule type" value="Genomic_DNA"/>
</dbReference>
<organism evidence="2">
    <name type="scientific">hydrothermal vent metagenome</name>
    <dbReference type="NCBI Taxonomy" id="652676"/>
    <lineage>
        <taxon>unclassified sequences</taxon>
        <taxon>metagenomes</taxon>
        <taxon>ecological metagenomes</taxon>
    </lineage>
</organism>
<dbReference type="SUPFAM" id="SSF56784">
    <property type="entry name" value="HAD-like"/>
    <property type="match status" value="1"/>
</dbReference>
<accession>A0A3B1D7J7</accession>
<dbReference type="AlphaFoldDB" id="A0A3B1D7J7"/>
<protein>
    <recommendedName>
        <fullName evidence="3">Haloacid dehalogenase-like hydrolase</fullName>
    </recommendedName>
</protein>
<gene>
    <name evidence="2" type="ORF">MNBD_NITROSPINAE05-1049</name>
</gene>
<feature type="transmembrane region" description="Helical" evidence="1">
    <location>
        <begin position="438"/>
        <end position="454"/>
    </location>
</feature>
<feature type="transmembrane region" description="Helical" evidence="1">
    <location>
        <begin position="394"/>
        <end position="417"/>
    </location>
</feature>
<evidence type="ECO:0000313" key="2">
    <source>
        <dbReference type="EMBL" id="VAX30890.1"/>
    </source>
</evidence>
<proteinExistence type="predicted"/>
<evidence type="ECO:0000256" key="1">
    <source>
        <dbReference type="SAM" id="Phobius"/>
    </source>
</evidence>
<dbReference type="InterPro" id="IPR036412">
    <property type="entry name" value="HAD-like_sf"/>
</dbReference>
<sequence>MSISTLRVKPIIDEQGLREAVERAPAATTLIVDFDHTLLLSNSTEEYLYSIRPRWLAGLVLTLLGFLKPWRILSSKNGDFLYRDHFRVLTLTILFPWAVLTWKRRAASIGAKFKNETLINILRTNENQTTVLASNGYAFIIKPMLETIPIRFSAVLGAKFLTGYRVRTKGKLSLIQSEVGAENLKESIFVTDSEDDAPVLNEVRYPVLFEWPGDKRFTALWDAYCPFVYTEKVKWPGCRPVLKNFFLDDVPALLLSITFLAGFSFWTIAATLMLFTAFICVYEQGYRENDFMATANEENPNLSKSLEAHRDYPMGVQAWVWSLCLSLSALIFLDIDKLPAGESFFNTSALVQDAMTLLTWMSFLVLVRTVFRVHNSVAVNWRIFTHGPLQFLRMFGYLLVMPTNIIGAGFLGAIAMSRWMIYSLYRYQGDKKNFPDKVIRLMIFLFFIAGVGIIEKDSTVLFSLQVWLVVIWCLLRGGHQILWPLRNPK</sequence>
<keyword evidence="1" id="KW-0472">Membrane</keyword>
<name>A0A3B1D7J7_9ZZZZ</name>
<feature type="transmembrane region" description="Helical" evidence="1">
    <location>
        <begin position="460"/>
        <end position="479"/>
    </location>
</feature>
<feature type="transmembrane region" description="Helical" evidence="1">
    <location>
        <begin position="354"/>
        <end position="374"/>
    </location>
</feature>
<feature type="transmembrane region" description="Helical" evidence="1">
    <location>
        <begin position="252"/>
        <end position="279"/>
    </location>
</feature>
<keyword evidence="1" id="KW-1133">Transmembrane helix</keyword>
<dbReference type="Pfam" id="PF12710">
    <property type="entry name" value="HAD"/>
    <property type="match status" value="1"/>
</dbReference>